<dbReference type="SUPFAM" id="SSF54001">
    <property type="entry name" value="Cysteine proteinases"/>
    <property type="match status" value="1"/>
</dbReference>
<dbReference type="SMART" id="SM00230">
    <property type="entry name" value="CysPc"/>
    <property type="match status" value="1"/>
</dbReference>
<feature type="active site" evidence="5">
    <location>
        <position position="288"/>
    </location>
</feature>
<keyword evidence="7" id="KW-1133">Transmembrane helix</keyword>
<organism evidence="9 10">
    <name type="scientific">Cellulomonas avistercoris</name>
    <dbReference type="NCBI Taxonomy" id="2762242"/>
    <lineage>
        <taxon>Bacteria</taxon>
        <taxon>Bacillati</taxon>
        <taxon>Actinomycetota</taxon>
        <taxon>Actinomycetes</taxon>
        <taxon>Micrococcales</taxon>
        <taxon>Cellulomonadaceae</taxon>
        <taxon>Cellulomonas</taxon>
    </lineage>
</organism>
<dbReference type="InterPro" id="IPR022684">
    <property type="entry name" value="Calpain_cysteine_protease"/>
</dbReference>
<proteinExistence type="inferred from homology"/>
<dbReference type="PRINTS" id="PR00704">
    <property type="entry name" value="CALPAIN"/>
</dbReference>
<evidence type="ECO:0000256" key="1">
    <source>
        <dbReference type="ARBA" id="ARBA00007623"/>
    </source>
</evidence>
<dbReference type="InterPro" id="IPR000169">
    <property type="entry name" value="Pept_cys_AS"/>
</dbReference>
<gene>
    <name evidence="9" type="ORF">H9657_08405</name>
</gene>
<evidence type="ECO:0000256" key="5">
    <source>
        <dbReference type="PROSITE-ProRule" id="PRU00239"/>
    </source>
</evidence>
<keyword evidence="4 5" id="KW-0788">Thiol protease</keyword>
<dbReference type="PANTHER" id="PTHR10183">
    <property type="entry name" value="CALPAIN"/>
    <property type="match status" value="1"/>
</dbReference>
<dbReference type="PROSITE" id="PS50203">
    <property type="entry name" value="CALPAIN_CAT"/>
    <property type="match status" value="1"/>
</dbReference>
<evidence type="ECO:0000256" key="4">
    <source>
        <dbReference type="ARBA" id="ARBA00022807"/>
    </source>
</evidence>
<feature type="transmembrane region" description="Helical" evidence="7">
    <location>
        <begin position="21"/>
        <end position="41"/>
    </location>
</feature>
<dbReference type="EMBL" id="JACSQV010000006">
    <property type="protein sequence ID" value="MBD7918294.1"/>
    <property type="molecule type" value="Genomic_DNA"/>
</dbReference>
<accession>A0ABR8QDB3</accession>
<evidence type="ECO:0000256" key="7">
    <source>
        <dbReference type="SAM" id="Phobius"/>
    </source>
</evidence>
<keyword evidence="7" id="KW-0812">Transmembrane</keyword>
<feature type="domain" description="Calpain catalytic" evidence="8">
    <location>
        <begin position="267"/>
        <end position="476"/>
    </location>
</feature>
<dbReference type="Proteomes" id="UP000604241">
    <property type="component" value="Unassembled WGS sequence"/>
</dbReference>
<keyword evidence="3 5" id="KW-0378">Hydrolase</keyword>
<keyword evidence="2 5" id="KW-0645">Protease</keyword>
<feature type="active site" evidence="5">
    <location>
        <position position="469"/>
    </location>
</feature>
<evidence type="ECO:0000256" key="2">
    <source>
        <dbReference type="ARBA" id="ARBA00022670"/>
    </source>
</evidence>
<dbReference type="PANTHER" id="PTHR10183:SF379">
    <property type="entry name" value="CALPAIN-5"/>
    <property type="match status" value="1"/>
</dbReference>
<evidence type="ECO:0000313" key="10">
    <source>
        <dbReference type="Proteomes" id="UP000604241"/>
    </source>
</evidence>
<dbReference type="PROSITE" id="PS00139">
    <property type="entry name" value="THIOL_PROTEASE_CYS"/>
    <property type="match status" value="1"/>
</dbReference>
<reference evidence="9 10" key="1">
    <citation type="submission" date="2020-08" db="EMBL/GenBank/DDBJ databases">
        <title>A Genomic Blueprint of the Chicken Gut Microbiome.</title>
        <authorList>
            <person name="Gilroy R."/>
            <person name="Ravi A."/>
            <person name="Getino M."/>
            <person name="Pursley I."/>
            <person name="Horton D.L."/>
            <person name="Alikhan N.-F."/>
            <person name="Baker D."/>
            <person name="Gharbi K."/>
            <person name="Hall N."/>
            <person name="Watson M."/>
            <person name="Adriaenssens E.M."/>
            <person name="Foster-Nyarko E."/>
            <person name="Jarju S."/>
            <person name="Secka A."/>
            <person name="Antonio M."/>
            <person name="Oren A."/>
            <person name="Chaudhuri R."/>
            <person name="La Ragione R.M."/>
            <person name="Hildebrand F."/>
            <person name="Pallen M.J."/>
        </authorList>
    </citation>
    <scope>NUCLEOTIDE SEQUENCE [LARGE SCALE GENOMIC DNA]</scope>
    <source>
        <strain evidence="9 10">Sa3CUA2</strain>
    </source>
</reference>
<dbReference type="RefSeq" id="WP_191782338.1">
    <property type="nucleotide sequence ID" value="NZ_JACSQV010000006.1"/>
</dbReference>
<name>A0ABR8QDB3_9CELL</name>
<dbReference type="InterPro" id="IPR001300">
    <property type="entry name" value="Peptidase_C2_calpain_cat"/>
</dbReference>
<evidence type="ECO:0000256" key="6">
    <source>
        <dbReference type="SAM" id="MobiDB-lite"/>
    </source>
</evidence>
<keyword evidence="10" id="KW-1185">Reference proteome</keyword>
<evidence type="ECO:0000259" key="8">
    <source>
        <dbReference type="PROSITE" id="PS50203"/>
    </source>
</evidence>
<dbReference type="InterPro" id="IPR038765">
    <property type="entry name" value="Papain-like_cys_pep_sf"/>
</dbReference>
<comment type="similarity">
    <text evidence="1">Belongs to the peptidase C2 family.</text>
</comment>
<keyword evidence="7" id="KW-0472">Membrane</keyword>
<sequence length="500" mass="52383">MTTLGTRARVHETSDRGAGSVEYLGVVIVVVLVVAGVIAAARVSDVGTTLAERVTCAVRSIGTQAGDCGGEDVPTYYGGDAPAAGDEDPAPPVAGTDEDAAPGPDRGEAPAAPTADAGGTGGGPDFANASDTRPAADQERVDEALDDVRDALDGGFWGVRAGDLDDARDAIAQLNGREIDALVAEMSDDELERWVDQMEDGWVFGGWSREERRELWEILAGNASKETLDRLAAFTGELQPSFSTIGGDDARDKKDSPANAGVYGEVPHDLVVQGVDPDDIAQGSIGNCWWMASLGAVAHADPSVIEGAITSNANGSYTVRLYDDGVPVYVTVTPEMVLVDGKPSLARSPQYLLSDNQTTGYELWPMVMEKALALHYGDYEKTEGGTADVGLEILTGVPSTNHAPGDLSIEDLAGIIQGGGAVGLSSMAQGQGKDLPTYGQQAGADRLIRGHAYYVSAVDTQKGTVTVVNPWGTAMYPPITMTIEDFDASFRQVRVNEVHP</sequence>
<dbReference type="Pfam" id="PF00648">
    <property type="entry name" value="Peptidase_C2"/>
    <property type="match status" value="1"/>
</dbReference>
<evidence type="ECO:0000256" key="3">
    <source>
        <dbReference type="ARBA" id="ARBA00022801"/>
    </source>
</evidence>
<protein>
    <recommendedName>
        <fullName evidence="8">Calpain catalytic domain-containing protein</fullName>
    </recommendedName>
</protein>
<comment type="caution">
    <text evidence="9">The sequence shown here is derived from an EMBL/GenBank/DDBJ whole genome shotgun (WGS) entry which is preliminary data.</text>
</comment>
<feature type="region of interest" description="Disordered" evidence="6">
    <location>
        <begin position="63"/>
        <end position="140"/>
    </location>
</feature>
<feature type="active site" evidence="5">
    <location>
        <position position="451"/>
    </location>
</feature>
<evidence type="ECO:0000313" key="9">
    <source>
        <dbReference type="EMBL" id="MBD7918294.1"/>
    </source>
</evidence>